<protein>
    <submittedName>
        <fullName evidence="1">Uncharacterized protein</fullName>
    </submittedName>
</protein>
<dbReference type="AlphaFoldDB" id="A0A0F9TIT3"/>
<gene>
    <name evidence="1" type="ORF">LCGC14_0648540</name>
</gene>
<proteinExistence type="predicted"/>
<sequence length="51" mass="6181">MNRFFTKYYAGFPTYSEVKFSWTRINVPQNGRDEPIFLLRKENLHTSIMVH</sequence>
<evidence type="ECO:0000313" key="1">
    <source>
        <dbReference type="EMBL" id="KKN48881.1"/>
    </source>
</evidence>
<reference evidence="1" key="1">
    <citation type="journal article" date="2015" name="Nature">
        <title>Complex archaea that bridge the gap between prokaryotes and eukaryotes.</title>
        <authorList>
            <person name="Spang A."/>
            <person name="Saw J.H."/>
            <person name="Jorgensen S.L."/>
            <person name="Zaremba-Niedzwiedzka K."/>
            <person name="Martijn J."/>
            <person name="Lind A.E."/>
            <person name="van Eijk R."/>
            <person name="Schleper C."/>
            <person name="Guy L."/>
            <person name="Ettema T.J."/>
        </authorList>
    </citation>
    <scope>NUCLEOTIDE SEQUENCE</scope>
</reference>
<comment type="caution">
    <text evidence="1">The sequence shown here is derived from an EMBL/GenBank/DDBJ whole genome shotgun (WGS) entry which is preliminary data.</text>
</comment>
<accession>A0A0F9TIT3</accession>
<organism evidence="1">
    <name type="scientific">marine sediment metagenome</name>
    <dbReference type="NCBI Taxonomy" id="412755"/>
    <lineage>
        <taxon>unclassified sequences</taxon>
        <taxon>metagenomes</taxon>
        <taxon>ecological metagenomes</taxon>
    </lineage>
</organism>
<dbReference type="EMBL" id="LAZR01001198">
    <property type="protein sequence ID" value="KKN48881.1"/>
    <property type="molecule type" value="Genomic_DNA"/>
</dbReference>
<name>A0A0F9TIT3_9ZZZZ</name>